<feature type="non-terminal residue" evidence="1">
    <location>
        <position position="1"/>
    </location>
</feature>
<dbReference type="Proteomes" id="UP001301769">
    <property type="component" value="Unassembled WGS sequence"/>
</dbReference>
<evidence type="ECO:0000313" key="1">
    <source>
        <dbReference type="EMBL" id="KAK4211284.1"/>
    </source>
</evidence>
<reference evidence="1" key="2">
    <citation type="submission" date="2023-05" db="EMBL/GenBank/DDBJ databases">
        <authorList>
            <consortium name="Lawrence Berkeley National Laboratory"/>
            <person name="Steindorff A."/>
            <person name="Hensen N."/>
            <person name="Bonometti L."/>
            <person name="Westerberg I."/>
            <person name="Brannstrom I.O."/>
            <person name="Guillou S."/>
            <person name="Cros-Aarteil S."/>
            <person name="Calhoun S."/>
            <person name="Haridas S."/>
            <person name="Kuo A."/>
            <person name="Mondo S."/>
            <person name="Pangilinan J."/>
            <person name="Riley R."/>
            <person name="Labutti K."/>
            <person name="Andreopoulos B."/>
            <person name="Lipzen A."/>
            <person name="Chen C."/>
            <person name="Yanf M."/>
            <person name="Daum C."/>
            <person name="Ng V."/>
            <person name="Clum A."/>
            <person name="Ohm R."/>
            <person name="Martin F."/>
            <person name="Silar P."/>
            <person name="Natvig D."/>
            <person name="Lalanne C."/>
            <person name="Gautier V."/>
            <person name="Ament-Velasquez S.L."/>
            <person name="Kruys A."/>
            <person name="Hutchinson M.I."/>
            <person name="Powell A.J."/>
            <person name="Barry K."/>
            <person name="Miller A.N."/>
            <person name="Grigoriev I.V."/>
            <person name="Debuchy R."/>
            <person name="Gladieux P."/>
            <person name="Thoren M.H."/>
            <person name="Johannesson H."/>
        </authorList>
    </citation>
    <scope>NUCLEOTIDE SEQUENCE</scope>
    <source>
        <strain evidence="1">PSN293</strain>
    </source>
</reference>
<dbReference type="EMBL" id="MU858152">
    <property type="protein sequence ID" value="KAK4211284.1"/>
    <property type="molecule type" value="Genomic_DNA"/>
</dbReference>
<sequence length="383" mass="43565">SALPLSRFFYGRALLHSAEENNDPNLKAKALEQFNNTDTPQTITPAIALAMEPSTEHRGYLGELVAAGADLTCLDPNTGYTALDYAVFAGDSEAESIILDGLRQQFLCTAGEHEDAVVEAQVEQQRTEARLRKGYREMFQEKLRPIMLQSRRRWHNWQYASEDAYADALAVGRESDGERMFDQLRAIRDFAQFGRLPRSSDGLAMPLMDSRKGRTGGDEFIIFFSYRWINHDPGANSPDDANQTQYKRMIAAVESYLAHKETPDIPPEKLHIWMDFACVDQDNPSTGVSALPLIIAQCDAVITLQDDDYFDRAWCCVEALLTQTLREIYHVHSWFQQVPDESGRWELRYMEPISRLTLAGTKLTHESDRAKVMFLERQCGLLR</sequence>
<organism evidence="1 2">
    <name type="scientific">Rhypophila decipiens</name>
    <dbReference type="NCBI Taxonomy" id="261697"/>
    <lineage>
        <taxon>Eukaryota</taxon>
        <taxon>Fungi</taxon>
        <taxon>Dikarya</taxon>
        <taxon>Ascomycota</taxon>
        <taxon>Pezizomycotina</taxon>
        <taxon>Sordariomycetes</taxon>
        <taxon>Sordariomycetidae</taxon>
        <taxon>Sordariales</taxon>
        <taxon>Naviculisporaceae</taxon>
        <taxon>Rhypophila</taxon>
    </lineage>
</organism>
<name>A0AAN7B5Q5_9PEZI</name>
<reference evidence="1" key="1">
    <citation type="journal article" date="2023" name="Mol. Phylogenet. Evol.">
        <title>Genome-scale phylogeny and comparative genomics of the fungal order Sordariales.</title>
        <authorList>
            <person name="Hensen N."/>
            <person name="Bonometti L."/>
            <person name="Westerberg I."/>
            <person name="Brannstrom I.O."/>
            <person name="Guillou S."/>
            <person name="Cros-Aarteil S."/>
            <person name="Calhoun S."/>
            <person name="Haridas S."/>
            <person name="Kuo A."/>
            <person name="Mondo S."/>
            <person name="Pangilinan J."/>
            <person name="Riley R."/>
            <person name="LaButti K."/>
            <person name="Andreopoulos B."/>
            <person name="Lipzen A."/>
            <person name="Chen C."/>
            <person name="Yan M."/>
            <person name="Daum C."/>
            <person name="Ng V."/>
            <person name="Clum A."/>
            <person name="Steindorff A."/>
            <person name="Ohm R.A."/>
            <person name="Martin F."/>
            <person name="Silar P."/>
            <person name="Natvig D.O."/>
            <person name="Lalanne C."/>
            <person name="Gautier V."/>
            <person name="Ament-Velasquez S.L."/>
            <person name="Kruys A."/>
            <person name="Hutchinson M.I."/>
            <person name="Powell A.J."/>
            <person name="Barry K."/>
            <person name="Miller A.N."/>
            <person name="Grigoriev I.V."/>
            <person name="Debuchy R."/>
            <person name="Gladieux P."/>
            <person name="Hiltunen Thoren M."/>
            <person name="Johannesson H."/>
        </authorList>
    </citation>
    <scope>NUCLEOTIDE SEQUENCE</scope>
    <source>
        <strain evidence="1">PSN293</strain>
    </source>
</reference>
<keyword evidence="2" id="KW-1185">Reference proteome</keyword>
<proteinExistence type="predicted"/>
<dbReference type="AlphaFoldDB" id="A0AAN7B5Q5"/>
<comment type="caution">
    <text evidence="1">The sequence shown here is derived from an EMBL/GenBank/DDBJ whole genome shotgun (WGS) entry which is preliminary data.</text>
</comment>
<protein>
    <submittedName>
        <fullName evidence="1">Uncharacterized protein</fullName>
    </submittedName>
</protein>
<accession>A0AAN7B5Q5</accession>
<evidence type="ECO:0000313" key="2">
    <source>
        <dbReference type="Proteomes" id="UP001301769"/>
    </source>
</evidence>
<gene>
    <name evidence="1" type="ORF">QBC37DRAFT_446414</name>
</gene>